<dbReference type="SUPFAM" id="SSF51735">
    <property type="entry name" value="NAD(P)-binding Rossmann-fold domains"/>
    <property type="match status" value="1"/>
</dbReference>
<comment type="similarity">
    <text evidence="2 6">Belongs to the zinc-containing alcohol dehydrogenase family.</text>
</comment>
<dbReference type="AlphaFoldDB" id="A0A9W6L7B5"/>
<dbReference type="SUPFAM" id="SSF50129">
    <property type="entry name" value="GroES-like"/>
    <property type="match status" value="1"/>
</dbReference>
<dbReference type="InterPro" id="IPR011032">
    <property type="entry name" value="GroES-like_sf"/>
</dbReference>
<sequence length="380" mass="39090">MSVETQHTTDTAGDYPHEVRAAVLREAGAPMSVETIRLKAVGPTDVRVRIERTGVCHSDLSLATGKLAQPLPAVLGHEACGTVVETGPKVTDLQAGQRVILLWITPCRGCYPCTHGQPHLCENGSSRSTEPYAVTADGEPVYPGLTVGSFAEETVVPRGALVPVPDDIDTADAALLGCAVMTGVGAVTHTAKVTEGASVLVVGLGGVGLSVLQGARLAGASTVIAVDRNVDKAAQATAAGATHFVPADEGTKKAVRGLTGGRGADFTFDCVGSSRTIRDIWGLTRRGGTAVVVGIGGKDDTVSFSALELFHFARTLQGCVAGSVDAEADMPRFFDWVRSGELDLRGLVTGHGSLADVNHALDELAAGRGVRTLLTPGGPS</sequence>
<dbReference type="Proteomes" id="UP001143463">
    <property type="component" value="Unassembled WGS sequence"/>
</dbReference>
<gene>
    <name evidence="8" type="ORF">GCM10017577_55800</name>
</gene>
<dbReference type="Gene3D" id="3.90.180.10">
    <property type="entry name" value="Medium-chain alcohol dehydrogenases, catalytic domain"/>
    <property type="match status" value="1"/>
</dbReference>
<dbReference type="GO" id="GO:0008270">
    <property type="term" value="F:zinc ion binding"/>
    <property type="evidence" value="ECO:0007669"/>
    <property type="project" value="InterPro"/>
</dbReference>
<dbReference type="GO" id="GO:0016491">
    <property type="term" value="F:oxidoreductase activity"/>
    <property type="evidence" value="ECO:0007669"/>
    <property type="project" value="UniProtKB-KW"/>
</dbReference>
<dbReference type="InterPro" id="IPR002328">
    <property type="entry name" value="ADH_Zn_CS"/>
</dbReference>
<dbReference type="RefSeq" id="WP_051737996.1">
    <property type="nucleotide sequence ID" value="NZ_BAAAUZ010000032.1"/>
</dbReference>
<evidence type="ECO:0000256" key="1">
    <source>
        <dbReference type="ARBA" id="ARBA00001947"/>
    </source>
</evidence>
<reference evidence="8" key="2">
    <citation type="submission" date="2023-01" db="EMBL/GenBank/DDBJ databases">
        <authorList>
            <person name="Sun Q."/>
            <person name="Evtushenko L."/>
        </authorList>
    </citation>
    <scope>NUCLEOTIDE SEQUENCE</scope>
    <source>
        <strain evidence="8">VKM Ac-1069</strain>
    </source>
</reference>
<dbReference type="Pfam" id="PF08240">
    <property type="entry name" value="ADH_N"/>
    <property type="match status" value="1"/>
</dbReference>
<proteinExistence type="inferred from homology"/>
<keyword evidence="9" id="KW-1185">Reference proteome</keyword>
<evidence type="ECO:0000259" key="7">
    <source>
        <dbReference type="SMART" id="SM00829"/>
    </source>
</evidence>
<dbReference type="InterPro" id="IPR013149">
    <property type="entry name" value="ADH-like_C"/>
</dbReference>
<organism evidence="8 9">
    <name type="scientific">Pseudonocardia halophobica</name>
    <dbReference type="NCBI Taxonomy" id="29401"/>
    <lineage>
        <taxon>Bacteria</taxon>
        <taxon>Bacillati</taxon>
        <taxon>Actinomycetota</taxon>
        <taxon>Actinomycetes</taxon>
        <taxon>Pseudonocardiales</taxon>
        <taxon>Pseudonocardiaceae</taxon>
        <taxon>Pseudonocardia</taxon>
    </lineage>
</organism>
<dbReference type="Gene3D" id="3.40.50.720">
    <property type="entry name" value="NAD(P)-binding Rossmann-like Domain"/>
    <property type="match status" value="1"/>
</dbReference>
<dbReference type="PROSITE" id="PS00059">
    <property type="entry name" value="ADH_ZINC"/>
    <property type="match status" value="1"/>
</dbReference>
<evidence type="ECO:0000256" key="2">
    <source>
        <dbReference type="ARBA" id="ARBA00008072"/>
    </source>
</evidence>
<dbReference type="InterPro" id="IPR013154">
    <property type="entry name" value="ADH-like_N"/>
</dbReference>
<feature type="domain" description="Enoyl reductase (ER)" evidence="7">
    <location>
        <begin position="28"/>
        <end position="374"/>
    </location>
</feature>
<dbReference type="EMBL" id="BSFQ01000032">
    <property type="protein sequence ID" value="GLL14433.1"/>
    <property type="molecule type" value="Genomic_DNA"/>
</dbReference>
<dbReference type="SMART" id="SM00829">
    <property type="entry name" value="PKS_ER"/>
    <property type="match status" value="1"/>
</dbReference>
<dbReference type="InterPro" id="IPR036291">
    <property type="entry name" value="NAD(P)-bd_dom_sf"/>
</dbReference>
<comment type="caution">
    <text evidence="8">The sequence shown here is derived from an EMBL/GenBank/DDBJ whole genome shotgun (WGS) entry which is preliminary data.</text>
</comment>
<dbReference type="PANTHER" id="PTHR43350:SF21">
    <property type="entry name" value="S-NITROSOMYCOTHIOL REDUCTASE MSCR"/>
    <property type="match status" value="1"/>
</dbReference>
<dbReference type="PANTHER" id="PTHR43350">
    <property type="entry name" value="NAD-DEPENDENT ALCOHOL DEHYDROGENASE"/>
    <property type="match status" value="1"/>
</dbReference>
<dbReference type="InterPro" id="IPR020843">
    <property type="entry name" value="ER"/>
</dbReference>
<evidence type="ECO:0000256" key="5">
    <source>
        <dbReference type="ARBA" id="ARBA00023002"/>
    </source>
</evidence>
<keyword evidence="4 6" id="KW-0862">Zinc</keyword>
<comment type="cofactor">
    <cofactor evidence="1 6">
        <name>Zn(2+)</name>
        <dbReference type="ChEBI" id="CHEBI:29105"/>
    </cofactor>
</comment>
<evidence type="ECO:0000313" key="9">
    <source>
        <dbReference type="Proteomes" id="UP001143463"/>
    </source>
</evidence>
<dbReference type="FunFam" id="3.40.50.720:FF:000003">
    <property type="entry name" value="S-(hydroxymethyl)glutathione dehydrogenase"/>
    <property type="match status" value="1"/>
</dbReference>
<evidence type="ECO:0000256" key="3">
    <source>
        <dbReference type="ARBA" id="ARBA00022723"/>
    </source>
</evidence>
<evidence type="ECO:0000256" key="4">
    <source>
        <dbReference type="ARBA" id="ARBA00022833"/>
    </source>
</evidence>
<name>A0A9W6L7B5_9PSEU</name>
<keyword evidence="5" id="KW-0560">Oxidoreductase</keyword>
<reference evidence="8" key="1">
    <citation type="journal article" date="2014" name="Int. J. Syst. Evol. Microbiol.">
        <title>Complete genome sequence of Corynebacterium casei LMG S-19264T (=DSM 44701T), isolated from a smear-ripened cheese.</title>
        <authorList>
            <consortium name="US DOE Joint Genome Institute (JGI-PGF)"/>
            <person name="Walter F."/>
            <person name="Albersmeier A."/>
            <person name="Kalinowski J."/>
            <person name="Ruckert C."/>
        </authorList>
    </citation>
    <scope>NUCLEOTIDE SEQUENCE</scope>
    <source>
        <strain evidence="8">VKM Ac-1069</strain>
    </source>
</reference>
<evidence type="ECO:0000313" key="8">
    <source>
        <dbReference type="EMBL" id="GLL14433.1"/>
    </source>
</evidence>
<dbReference type="Pfam" id="PF00107">
    <property type="entry name" value="ADH_zinc_N"/>
    <property type="match status" value="1"/>
</dbReference>
<keyword evidence="3 6" id="KW-0479">Metal-binding</keyword>
<protein>
    <submittedName>
        <fullName evidence="8">Alcohol dehydrogenase</fullName>
    </submittedName>
</protein>
<accession>A0A9W6L7B5</accession>
<evidence type="ECO:0000256" key="6">
    <source>
        <dbReference type="RuleBase" id="RU361277"/>
    </source>
</evidence>